<dbReference type="RefSeq" id="WP_202889218.1">
    <property type="nucleotide sequence ID" value="NZ_BAAARR010000002.1"/>
</dbReference>
<comment type="caution">
    <text evidence="1">The sequence shown here is derived from an EMBL/GenBank/DDBJ whole genome shotgun (WGS) entry which is preliminary data.</text>
</comment>
<gene>
    <name evidence="1" type="ORF">F4554_001837</name>
</gene>
<protein>
    <submittedName>
        <fullName evidence="1">Uncharacterized protein</fullName>
    </submittedName>
</protein>
<accession>A0A852ZHW2</accession>
<reference evidence="1 2" key="1">
    <citation type="submission" date="2020-07" db="EMBL/GenBank/DDBJ databases">
        <title>Sequencing the genomes of 1000 actinobacteria strains.</title>
        <authorList>
            <person name="Klenk H.-P."/>
        </authorList>
    </citation>
    <scope>NUCLEOTIDE SEQUENCE [LARGE SCALE GENOMIC DNA]</scope>
    <source>
        <strain evidence="1 2">DSM 18448</strain>
    </source>
</reference>
<name>A0A852ZHW2_9ACTN</name>
<evidence type="ECO:0000313" key="2">
    <source>
        <dbReference type="Proteomes" id="UP000579605"/>
    </source>
</evidence>
<organism evidence="1 2">
    <name type="scientific">Actinopolymorpha rutila</name>
    <dbReference type="NCBI Taxonomy" id="446787"/>
    <lineage>
        <taxon>Bacteria</taxon>
        <taxon>Bacillati</taxon>
        <taxon>Actinomycetota</taxon>
        <taxon>Actinomycetes</taxon>
        <taxon>Propionibacteriales</taxon>
        <taxon>Actinopolymorphaceae</taxon>
        <taxon>Actinopolymorpha</taxon>
    </lineage>
</organism>
<sequence length="52" mass="6065">MIRLLRKCGLEVEELVEVQAPEDASTAFDYVDLAWARQWPCEEVWKARRTGV</sequence>
<proteinExistence type="predicted"/>
<dbReference type="EMBL" id="JACBZH010000001">
    <property type="protein sequence ID" value="NYH89199.1"/>
    <property type="molecule type" value="Genomic_DNA"/>
</dbReference>
<dbReference type="Proteomes" id="UP000579605">
    <property type="component" value="Unassembled WGS sequence"/>
</dbReference>
<keyword evidence="2" id="KW-1185">Reference proteome</keyword>
<evidence type="ECO:0000313" key="1">
    <source>
        <dbReference type="EMBL" id="NYH89199.1"/>
    </source>
</evidence>
<dbReference type="AlphaFoldDB" id="A0A852ZHW2"/>